<reference evidence="10" key="1">
    <citation type="journal article" date="2014" name="Int. J. Syst. Evol. Microbiol.">
        <title>Complete genome sequence of Corynebacterium casei LMG S-19264T (=DSM 44701T), isolated from a smear-ripened cheese.</title>
        <authorList>
            <consortium name="US DOE Joint Genome Institute (JGI-PGF)"/>
            <person name="Walter F."/>
            <person name="Albersmeier A."/>
            <person name="Kalinowski J."/>
            <person name="Ruckert C."/>
        </authorList>
    </citation>
    <scope>NUCLEOTIDE SEQUENCE</scope>
    <source>
        <strain evidence="10">KCTC 12711</strain>
    </source>
</reference>
<dbReference type="Proteomes" id="UP000614811">
    <property type="component" value="Unassembled WGS sequence"/>
</dbReference>
<evidence type="ECO:0000256" key="5">
    <source>
        <dbReference type="ARBA" id="ARBA00034545"/>
    </source>
</evidence>
<evidence type="ECO:0000256" key="3">
    <source>
        <dbReference type="ARBA" id="ARBA00034487"/>
    </source>
</evidence>
<dbReference type="Pfam" id="PF13847">
    <property type="entry name" value="Methyltransf_31"/>
    <property type="match status" value="1"/>
</dbReference>
<protein>
    <recommendedName>
        <fullName evidence="5">Arsenite methyltransferase</fullName>
        <ecNumber evidence="4">2.1.1.137</ecNumber>
    </recommendedName>
</protein>
<dbReference type="AlphaFoldDB" id="A0A918RQF4"/>
<evidence type="ECO:0000313" key="10">
    <source>
        <dbReference type="EMBL" id="GHA05426.1"/>
    </source>
</evidence>
<dbReference type="InterPro" id="IPR025714">
    <property type="entry name" value="Methyltranfer_dom"/>
</dbReference>
<evidence type="ECO:0000259" key="9">
    <source>
        <dbReference type="Pfam" id="PF13847"/>
    </source>
</evidence>
<dbReference type="Gene3D" id="3.40.5.100">
    <property type="match status" value="1"/>
</dbReference>
<keyword evidence="11" id="KW-1185">Reference proteome</keyword>
<evidence type="ECO:0000256" key="2">
    <source>
        <dbReference type="ARBA" id="ARBA00022691"/>
    </source>
</evidence>
<accession>A0A918RQF4</accession>
<keyword evidence="1" id="KW-0808">Transferase</keyword>
<feature type="domain" description="Methyltransferase" evidence="9">
    <location>
        <begin position="66"/>
        <end position="218"/>
    </location>
</feature>
<dbReference type="PANTHER" id="PTHR43675:SF8">
    <property type="entry name" value="ARSENITE METHYLTRANSFERASE"/>
    <property type="match status" value="1"/>
</dbReference>
<evidence type="ECO:0000256" key="7">
    <source>
        <dbReference type="ARBA" id="ARBA00047943"/>
    </source>
</evidence>
<dbReference type="PANTHER" id="PTHR43675">
    <property type="entry name" value="ARSENITE METHYLTRANSFERASE"/>
    <property type="match status" value="1"/>
</dbReference>
<comment type="caution">
    <text evidence="10">The sequence shown here is derived from an EMBL/GenBank/DDBJ whole genome shotgun (WGS) entry which is preliminary data.</text>
</comment>
<reference evidence="10" key="2">
    <citation type="submission" date="2020-09" db="EMBL/GenBank/DDBJ databases">
        <authorList>
            <person name="Sun Q."/>
            <person name="Kim S."/>
        </authorList>
    </citation>
    <scope>NUCLEOTIDE SEQUENCE</scope>
    <source>
        <strain evidence="10">KCTC 12711</strain>
    </source>
</reference>
<name>A0A918RQF4_9GAMM</name>
<dbReference type="EMBL" id="BMXA01000002">
    <property type="protein sequence ID" value="GHA05426.1"/>
    <property type="molecule type" value="Genomic_DNA"/>
</dbReference>
<comment type="catalytic activity">
    <reaction evidence="8">
        <text>arsenic triglutathione + 3 [thioredoxin]-dithiol + 3 S-adenosyl-L-methionine = trimethylarsine + 3 [thioredoxin]-disulfide + 3 glutathione + 3 S-adenosyl-L-homocysteine + 3 H(+)</text>
        <dbReference type="Rhea" id="RHEA:69432"/>
        <dbReference type="Rhea" id="RHEA-COMP:10698"/>
        <dbReference type="Rhea" id="RHEA-COMP:10700"/>
        <dbReference type="ChEBI" id="CHEBI:15378"/>
        <dbReference type="ChEBI" id="CHEBI:27130"/>
        <dbReference type="ChEBI" id="CHEBI:29950"/>
        <dbReference type="ChEBI" id="CHEBI:50058"/>
        <dbReference type="ChEBI" id="CHEBI:57856"/>
        <dbReference type="ChEBI" id="CHEBI:57925"/>
        <dbReference type="ChEBI" id="CHEBI:59789"/>
        <dbReference type="ChEBI" id="CHEBI:183640"/>
        <dbReference type="EC" id="2.1.1.137"/>
    </reaction>
</comment>
<dbReference type="GO" id="GO:0030791">
    <property type="term" value="F:arsenite methyltransferase activity"/>
    <property type="evidence" value="ECO:0007669"/>
    <property type="project" value="UniProtKB-EC"/>
</dbReference>
<evidence type="ECO:0000256" key="4">
    <source>
        <dbReference type="ARBA" id="ARBA00034521"/>
    </source>
</evidence>
<comment type="catalytic activity">
    <reaction evidence="7">
        <text>arsenic triglutathione + 2 [thioredoxin]-dithiol + 2 S-adenosyl-L-methionine + H2O = dimethylarsinous acid + 2 [thioredoxin]-disulfide + 3 glutathione + 2 S-adenosyl-L-homocysteine + 2 H(+)</text>
        <dbReference type="Rhea" id="RHEA:69464"/>
        <dbReference type="Rhea" id="RHEA-COMP:10698"/>
        <dbReference type="Rhea" id="RHEA-COMP:10700"/>
        <dbReference type="ChEBI" id="CHEBI:15377"/>
        <dbReference type="ChEBI" id="CHEBI:15378"/>
        <dbReference type="ChEBI" id="CHEBI:23808"/>
        <dbReference type="ChEBI" id="CHEBI:29950"/>
        <dbReference type="ChEBI" id="CHEBI:50058"/>
        <dbReference type="ChEBI" id="CHEBI:57856"/>
        <dbReference type="ChEBI" id="CHEBI:57925"/>
        <dbReference type="ChEBI" id="CHEBI:59789"/>
        <dbReference type="ChEBI" id="CHEBI:183640"/>
        <dbReference type="EC" id="2.1.1.137"/>
    </reaction>
</comment>
<evidence type="ECO:0000256" key="1">
    <source>
        <dbReference type="ARBA" id="ARBA00022679"/>
    </source>
</evidence>
<evidence type="ECO:0000256" key="8">
    <source>
        <dbReference type="ARBA" id="ARBA00048428"/>
    </source>
</evidence>
<keyword evidence="10" id="KW-0489">Methyltransferase</keyword>
<proteinExistence type="inferred from homology"/>
<dbReference type="InterPro" id="IPR029063">
    <property type="entry name" value="SAM-dependent_MTases_sf"/>
</dbReference>
<organism evidence="10 11">
    <name type="scientific">Arenicella chitinivorans</name>
    <dbReference type="NCBI Taxonomy" id="1329800"/>
    <lineage>
        <taxon>Bacteria</taxon>
        <taxon>Pseudomonadati</taxon>
        <taxon>Pseudomonadota</taxon>
        <taxon>Gammaproteobacteria</taxon>
        <taxon>Arenicellales</taxon>
        <taxon>Arenicellaceae</taxon>
        <taxon>Arenicella</taxon>
    </lineage>
</organism>
<dbReference type="InterPro" id="IPR026669">
    <property type="entry name" value="Arsenite_MeTrfase-like"/>
</dbReference>
<dbReference type="SUPFAM" id="SSF53335">
    <property type="entry name" value="S-adenosyl-L-methionine-dependent methyltransferases"/>
    <property type="match status" value="1"/>
</dbReference>
<dbReference type="EC" id="2.1.1.137" evidence="4"/>
<comment type="similarity">
    <text evidence="3">Belongs to the methyltransferase superfamily. Arsenite methyltransferase family.</text>
</comment>
<dbReference type="RefSeq" id="WP_189399294.1">
    <property type="nucleotide sequence ID" value="NZ_BMXA01000002.1"/>
</dbReference>
<keyword evidence="2" id="KW-0949">S-adenosyl-L-methionine</keyword>
<dbReference type="GO" id="GO:0032259">
    <property type="term" value="P:methylation"/>
    <property type="evidence" value="ECO:0007669"/>
    <property type="project" value="UniProtKB-KW"/>
</dbReference>
<evidence type="ECO:0000313" key="11">
    <source>
        <dbReference type="Proteomes" id="UP000614811"/>
    </source>
</evidence>
<dbReference type="CDD" id="cd02440">
    <property type="entry name" value="AdoMet_MTases"/>
    <property type="match status" value="1"/>
</dbReference>
<evidence type="ECO:0000256" key="6">
    <source>
        <dbReference type="ARBA" id="ARBA00047941"/>
    </source>
</evidence>
<sequence>MNEKLTYQQVQDYYGQVLQNSSDLKTDACCTDEGMPAYLKPILSKVHDEVLVRYYGCGLVLPEELDGARILDLGSGAGRDVYALSALVGAQGQVVGVDMTAEQLAVANTYREYHAEAFGFSSPNTTFHQGYIERLDQLRLEPASFDVVISNCVINLSPDKQAVLSQCYDLLKPGGEMYFSDVYAERRTPQHLIDDEELYGECISGALYWNDFINLAKQSGFKDPRLVKSRPLAIENPALQAKLGDRRFYSATYRLFKLDDLEPACEDYGQAVRYRGTIAHHPDKFVLDGHHVIETGKMFPVCGNTYRMLAETRFAPHFEFFGDWDTHYGIFDGCGTELPFAESATASGGACC</sequence>
<comment type="catalytic activity">
    <reaction evidence="6">
        <text>arsenic triglutathione + [thioredoxin]-dithiol + S-adenosyl-L-methionine + 2 H2O = methylarsonous acid + [thioredoxin]-disulfide + 3 glutathione + S-adenosyl-L-homocysteine + H(+)</text>
        <dbReference type="Rhea" id="RHEA:69460"/>
        <dbReference type="Rhea" id="RHEA-COMP:10698"/>
        <dbReference type="Rhea" id="RHEA-COMP:10700"/>
        <dbReference type="ChEBI" id="CHEBI:15377"/>
        <dbReference type="ChEBI" id="CHEBI:15378"/>
        <dbReference type="ChEBI" id="CHEBI:17826"/>
        <dbReference type="ChEBI" id="CHEBI:29950"/>
        <dbReference type="ChEBI" id="CHEBI:50058"/>
        <dbReference type="ChEBI" id="CHEBI:57856"/>
        <dbReference type="ChEBI" id="CHEBI:57925"/>
        <dbReference type="ChEBI" id="CHEBI:59789"/>
        <dbReference type="ChEBI" id="CHEBI:183640"/>
        <dbReference type="EC" id="2.1.1.137"/>
    </reaction>
</comment>
<gene>
    <name evidence="10" type="ORF">GCM10008090_13730</name>
</gene>
<dbReference type="Gene3D" id="3.40.50.150">
    <property type="entry name" value="Vaccinia Virus protein VP39"/>
    <property type="match status" value="1"/>
</dbReference>